<dbReference type="SUPFAM" id="SSF53448">
    <property type="entry name" value="Nucleotide-diphospho-sugar transferases"/>
    <property type="match status" value="1"/>
</dbReference>
<dbReference type="InterPro" id="IPR050834">
    <property type="entry name" value="Glycosyltransf_2"/>
</dbReference>
<dbReference type="PANTHER" id="PTHR43685:SF2">
    <property type="entry name" value="GLYCOSYLTRANSFERASE 2-LIKE DOMAIN-CONTAINING PROTEIN"/>
    <property type="match status" value="1"/>
</dbReference>
<feature type="domain" description="Glycosyltransferase 2-like" evidence="1">
    <location>
        <begin position="5"/>
        <end position="117"/>
    </location>
</feature>
<dbReference type="AlphaFoldDB" id="A0A9P1JYM1"/>
<proteinExistence type="predicted"/>
<geneLocation type="plasmid" evidence="2 3">
    <name>AZOBR_p3</name>
</geneLocation>
<sequence length="343" mass="38034">MPAISVVMPVFNVESYLAQAIRSVLEQSFTDFELLIVDDGSTDASLSIAKGFNDPRIKLIHQNNRGLAGARNTGIRNARGRLIAFIDSDDQWAVDKLARHVAHLDANPEVGVSYCQSGFIDEAGRPLGLVQRPKLAGVDPADILTRNPIGNGSAPVVRRAVLDEIAFPSPRPGVTEDCFFDENFRQSEDIECWLRIALLTSWRFAGIARVLTLYRVNSGGLSANLETQFESWVRVIDKARVYAPEFIAEFGRLALAYQLRYLARRAVRMRDGEKALSLVGKALKADASILWREPRRTLVTMAAAFLLAGLPRCTFDRLESQAMRGFRFRPITVRATNTKAGAL</sequence>
<reference evidence="2 3" key="1">
    <citation type="journal article" date="2011" name="PLoS Genet.">
        <title>Azospirillum genomes reveal transition of bacteria from aquatic to terrestrial environments.</title>
        <authorList>
            <person name="Wisniewski-Dye F."/>
            <person name="Borziak K."/>
            <person name="Khalsa-Moyers G."/>
            <person name="Alexandre G."/>
            <person name="Sukharnikov L.O."/>
            <person name="Wuichet K."/>
            <person name="Hurst G.B."/>
            <person name="McDonald W.H."/>
            <person name="Robertson J.S."/>
            <person name="Barbe V."/>
            <person name="Calteau A."/>
            <person name="Rouy Z."/>
            <person name="Mangenot S."/>
            <person name="Prigent-Combaret C."/>
            <person name="Normand P."/>
            <person name="Boyer M."/>
            <person name="Siguier P."/>
            <person name="Dessaux Y."/>
            <person name="Elmerich C."/>
            <person name="Condemine G."/>
            <person name="Krishnen G."/>
            <person name="Kennedy I."/>
            <person name="Paterson A.H."/>
            <person name="Gonzalez V."/>
            <person name="Mavingui P."/>
            <person name="Zhulin I.B."/>
        </authorList>
    </citation>
    <scope>NUCLEOTIDE SEQUENCE [LARGE SCALE GENOMIC DNA]</scope>
    <source>
        <strain evidence="2 3">Sp245</strain>
    </source>
</reference>
<keyword evidence="3" id="KW-1185">Reference proteome</keyword>
<organism evidence="2 3">
    <name type="scientific">Azospirillum baldaniorum</name>
    <dbReference type="NCBI Taxonomy" id="1064539"/>
    <lineage>
        <taxon>Bacteria</taxon>
        <taxon>Pseudomonadati</taxon>
        <taxon>Pseudomonadota</taxon>
        <taxon>Alphaproteobacteria</taxon>
        <taxon>Rhodospirillales</taxon>
        <taxon>Azospirillaceae</taxon>
        <taxon>Azospirillum</taxon>
    </lineage>
</organism>
<dbReference type="GO" id="GO:0016740">
    <property type="term" value="F:transferase activity"/>
    <property type="evidence" value="ECO:0007669"/>
    <property type="project" value="UniProtKB-KW"/>
</dbReference>
<dbReference type="Pfam" id="PF00535">
    <property type="entry name" value="Glycos_transf_2"/>
    <property type="match status" value="1"/>
</dbReference>
<keyword evidence="2" id="KW-0808">Transferase</keyword>
<evidence type="ECO:0000259" key="1">
    <source>
        <dbReference type="Pfam" id="PF00535"/>
    </source>
</evidence>
<protein>
    <submittedName>
        <fullName evidence="2">Glycosyl transferase family 2</fullName>
    </submittedName>
</protein>
<dbReference type="Proteomes" id="UP000007319">
    <property type="component" value="Plasmid AZOBR_p3"/>
</dbReference>
<name>A0A9P1JYM1_9PROT</name>
<gene>
    <name evidence="2" type="ORF">AZOBR_p310019</name>
</gene>
<keyword evidence="2" id="KW-0614">Plasmid</keyword>
<dbReference type="Gene3D" id="3.90.550.10">
    <property type="entry name" value="Spore Coat Polysaccharide Biosynthesis Protein SpsA, Chain A"/>
    <property type="match status" value="1"/>
</dbReference>
<dbReference type="PANTHER" id="PTHR43685">
    <property type="entry name" value="GLYCOSYLTRANSFERASE"/>
    <property type="match status" value="1"/>
</dbReference>
<dbReference type="RefSeq" id="WP_014198801.1">
    <property type="nucleotide sequence ID" value="NC_016595.1"/>
</dbReference>
<dbReference type="KEGG" id="abs:AZOBR_p310019"/>
<evidence type="ECO:0000313" key="3">
    <source>
        <dbReference type="Proteomes" id="UP000007319"/>
    </source>
</evidence>
<dbReference type="InterPro" id="IPR001173">
    <property type="entry name" value="Glyco_trans_2-like"/>
</dbReference>
<dbReference type="CDD" id="cd00761">
    <property type="entry name" value="Glyco_tranf_GTA_type"/>
    <property type="match status" value="1"/>
</dbReference>
<dbReference type="EMBL" id="HE577330">
    <property type="protein sequence ID" value="CCD02277.1"/>
    <property type="molecule type" value="Genomic_DNA"/>
</dbReference>
<evidence type="ECO:0000313" key="2">
    <source>
        <dbReference type="EMBL" id="CCD02277.1"/>
    </source>
</evidence>
<dbReference type="InterPro" id="IPR029044">
    <property type="entry name" value="Nucleotide-diphossugar_trans"/>
</dbReference>
<accession>A0A9P1JYM1</accession>